<reference evidence="2" key="2">
    <citation type="submission" date="2022-10" db="EMBL/GenBank/DDBJ databases">
        <authorList>
            <consortium name="ENA_rothamsted_submissions"/>
            <consortium name="culmorum"/>
            <person name="King R."/>
        </authorList>
    </citation>
    <scope>NUCLEOTIDE SEQUENCE</scope>
</reference>
<evidence type="ECO:0000313" key="3">
    <source>
        <dbReference type="Proteomes" id="UP001153714"/>
    </source>
</evidence>
<reference evidence="2" key="1">
    <citation type="submission" date="2021-12" db="EMBL/GenBank/DDBJ databases">
        <authorList>
            <person name="King R."/>
        </authorList>
    </citation>
    <scope>NUCLEOTIDE SEQUENCE</scope>
</reference>
<feature type="compositionally biased region" description="Basic and acidic residues" evidence="1">
    <location>
        <begin position="46"/>
        <end position="56"/>
    </location>
</feature>
<gene>
    <name evidence="2" type="ORF">DIATSA_LOCUS10079</name>
</gene>
<name>A0A9N9R8P9_9NEOP</name>
<dbReference type="EMBL" id="OU893335">
    <property type="protein sequence ID" value="CAG9792559.1"/>
    <property type="molecule type" value="Genomic_DNA"/>
</dbReference>
<proteinExistence type="predicted"/>
<dbReference type="AlphaFoldDB" id="A0A9N9R8P9"/>
<keyword evidence="3" id="KW-1185">Reference proteome</keyword>
<evidence type="ECO:0000313" key="2">
    <source>
        <dbReference type="EMBL" id="CAG9792559.1"/>
    </source>
</evidence>
<dbReference type="Proteomes" id="UP001153714">
    <property type="component" value="Chromosome 4"/>
</dbReference>
<sequence>MSIFNELLPKLNEISNTIANNFNDDLKAVFECLDKFEEEYQNGRGRTREKAQKDKMTTLQSINEDDDELNKKTETVLSVDISKSESVTRSSLESNNNEKPRRVSKKRSKHEMDDISSPEQDKRQKRNASVKAQSIISKQVNVNLNQKLRRDVPNETSKGNRKKDEENKENTEPVTPVQS</sequence>
<accession>A0A9N9R8P9</accession>
<feature type="compositionally biased region" description="Polar residues" evidence="1">
    <location>
        <begin position="130"/>
        <end position="146"/>
    </location>
</feature>
<protein>
    <submittedName>
        <fullName evidence="2">Uncharacterized protein</fullName>
    </submittedName>
</protein>
<organism evidence="2 3">
    <name type="scientific">Diatraea saccharalis</name>
    <name type="common">sugarcane borer</name>
    <dbReference type="NCBI Taxonomy" id="40085"/>
    <lineage>
        <taxon>Eukaryota</taxon>
        <taxon>Metazoa</taxon>
        <taxon>Ecdysozoa</taxon>
        <taxon>Arthropoda</taxon>
        <taxon>Hexapoda</taxon>
        <taxon>Insecta</taxon>
        <taxon>Pterygota</taxon>
        <taxon>Neoptera</taxon>
        <taxon>Endopterygota</taxon>
        <taxon>Lepidoptera</taxon>
        <taxon>Glossata</taxon>
        <taxon>Ditrysia</taxon>
        <taxon>Pyraloidea</taxon>
        <taxon>Crambidae</taxon>
        <taxon>Crambinae</taxon>
        <taxon>Diatraea</taxon>
    </lineage>
</organism>
<dbReference type="OrthoDB" id="6123at2759"/>
<feature type="compositionally biased region" description="Polar residues" evidence="1">
    <location>
        <begin position="84"/>
        <end position="95"/>
    </location>
</feature>
<feature type="compositionally biased region" description="Basic and acidic residues" evidence="1">
    <location>
        <begin position="162"/>
        <end position="171"/>
    </location>
</feature>
<feature type="region of interest" description="Disordered" evidence="1">
    <location>
        <begin position="40"/>
        <end position="179"/>
    </location>
</feature>
<evidence type="ECO:0000256" key="1">
    <source>
        <dbReference type="SAM" id="MobiDB-lite"/>
    </source>
</evidence>